<keyword evidence="8" id="KW-0472">Membrane</keyword>
<evidence type="ECO:0000259" key="15">
    <source>
        <dbReference type="Pfam" id="PF21305"/>
    </source>
</evidence>
<feature type="compositionally biased region" description="Gly residues" evidence="11">
    <location>
        <begin position="398"/>
        <end position="411"/>
    </location>
</feature>
<feature type="region of interest" description="Disordered" evidence="11">
    <location>
        <begin position="398"/>
        <end position="433"/>
    </location>
</feature>
<keyword evidence="17" id="KW-1185">Reference proteome</keyword>
<comment type="similarity">
    <text evidence="2">Belongs to the bacterial secretin family. GSP D subfamily.</text>
</comment>
<dbReference type="PRINTS" id="PR00811">
    <property type="entry name" value="BCTERIALGSPD"/>
</dbReference>
<evidence type="ECO:0000256" key="4">
    <source>
        <dbReference type="ARBA" id="ARBA00022452"/>
    </source>
</evidence>
<evidence type="ECO:0000256" key="9">
    <source>
        <dbReference type="ARBA" id="ARBA00023237"/>
    </source>
</evidence>
<dbReference type="InterPro" id="IPR004846">
    <property type="entry name" value="T2SS/T3SS_dom"/>
</dbReference>
<dbReference type="Gene3D" id="3.30.1370.120">
    <property type="match status" value="3"/>
</dbReference>
<dbReference type="Pfam" id="PF03958">
    <property type="entry name" value="Secretin_N"/>
    <property type="match status" value="3"/>
</dbReference>
<keyword evidence="6 12" id="KW-0732">Signal</keyword>
<feature type="chain" id="PRO_5046101476" evidence="12">
    <location>
        <begin position="21"/>
        <end position="756"/>
    </location>
</feature>
<proteinExistence type="inferred from homology"/>
<evidence type="ECO:0000256" key="12">
    <source>
        <dbReference type="SAM" id="SignalP"/>
    </source>
</evidence>
<dbReference type="PANTHER" id="PTHR30332:SF25">
    <property type="entry name" value="SECRETIN XPSD"/>
    <property type="match status" value="1"/>
</dbReference>
<dbReference type="InterPro" id="IPR001775">
    <property type="entry name" value="GspD/PilQ"/>
</dbReference>
<dbReference type="NCBIfam" id="TIGR02517">
    <property type="entry name" value="type_II_gspD"/>
    <property type="match status" value="1"/>
</dbReference>
<dbReference type="RefSeq" id="WP_189687611.1">
    <property type="nucleotide sequence ID" value="NZ_BMYK01000007.1"/>
</dbReference>
<keyword evidence="7" id="KW-0653">Protein transport</keyword>
<evidence type="ECO:0000256" key="3">
    <source>
        <dbReference type="ARBA" id="ARBA00022448"/>
    </source>
</evidence>
<name>A0ABQ3G204_9BURK</name>
<dbReference type="PANTHER" id="PTHR30332">
    <property type="entry name" value="PROBABLE GENERAL SECRETION PATHWAY PROTEIN D"/>
    <property type="match status" value="1"/>
</dbReference>
<evidence type="ECO:0000256" key="6">
    <source>
        <dbReference type="ARBA" id="ARBA00022729"/>
    </source>
</evidence>
<gene>
    <name evidence="16" type="primary">gspD</name>
    <name evidence="16" type="ORF">GCM10007320_28540</name>
</gene>
<evidence type="ECO:0000256" key="7">
    <source>
        <dbReference type="ARBA" id="ARBA00022927"/>
    </source>
</evidence>
<keyword evidence="9" id="KW-0998">Cell outer membrane</keyword>
<evidence type="ECO:0000259" key="13">
    <source>
        <dbReference type="Pfam" id="PF00263"/>
    </source>
</evidence>
<feature type="domain" description="NolW-like" evidence="14">
    <location>
        <begin position="335"/>
        <end position="478"/>
    </location>
</feature>
<feature type="signal peptide" evidence="12">
    <location>
        <begin position="1"/>
        <end position="20"/>
    </location>
</feature>
<feature type="domain" description="Type II/III secretion system secretin-like" evidence="13">
    <location>
        <begin position="554"/>
        <end position="717"/>
    </location>
</feature>
<evidence type="ECO:0000256" key="2">
    <source>
        <dbReference type="ARBA" id="ARBA00006980"/>
    </source>
</evidence>
<evidence type="ECO:0000256" key="10">
    <source>
        <dbReference type="RuleBase" id="RU004004"/>
    </source>
</evidence>
<evidence type="ECO:0000256" key="5">
    <source>
        <dbReference type="ARBA" id="ARBA00022692"/>
    </source>
</evidence>
<dbReference type="Pfam" id="PF21305">
    <property type="entry name" value="type_II_gspD_N0"/>
    <property type="match status" value="1"/>
</dbReference>
<comment type="subcellular location">
    <subcellularLocation>
        <location evidence="1 10">Cell outer membrane</location>
    </subcellularLocation>
</comment>
<evidence type="ECO:0000256" key="11">
    <source>
        <dbReference type="SAM" id="MobiDB-lite"/>
    </source>
</evidence>
<comment type="caution">
    <text evidence="16">The sequence shown here is derived from an EMBL/GenBank/DDBJ whole genome shotgun (WGS) entry which is preliminary data.</text>
</comment>
<keyword evidence="4" id="KW-1134">Transmembrane beta strand</keyword>
<keyword evidence="3 10" id="KW-0813">Transport</keyword>
<dbReference type="Gene3D" id="3.55.50.30">
    <property type="match status" value="1"/>
</dbReference>
<dbReference type="InterPro" id="IPR050810">
    <property type="entry name" value="Bact_Secretion_Sys_Channel"/>
</dbReference>
<reference evidence="17" key="1">
    <citation type="journal article" date="2019" name="Int. J. Syst. Evol. Microbiol.">
        <title>The Global Catalogue of Microorganisms (GCM) 10K type strain sequencing project: providing services to taxonomists for standard genome sequencing and annotation.</title>
        <authorList>
            <consortium name="The Broad Institute Genomics Platform"/>
            <consortium name="The Broad Institute Genome Sequencing Center for Infectious Disease"/>
            <person name="Wu L."/>
            <person name="Ma J."/>
        </authorList>
    </citation>
    <scope>NUCLEOTIDE SEQUENCE [LARGE SCALE GENOMIC DNA]</scope>
    <source>
        <strain evidence="17">KCTC 23314</strain>
    </source>
</reference>
<dbReference type="Proteomes" id="UP000626210">
    <property type="component" value="Unassembled WGS sequence"/>
</dbReference>
<sequence length="756" mass="77903">MTVPRIACGSLAFVVLSASAQTGTGLGGTQDAEPTTASRILRGNDRVVAAPRSLPALTGGPVSLHFEEAPVADVVRTVLGDILKVDYTLHPPIDGAVTLSTRKPVSPDQAVFLLESALQANGLALMRDARGSFQVGPAEVLRALGVSVSQAGGKDPLPAGYGAVIVPLEFIGANEMAAILRPLLQPESLVRVDPLRNLLVLVGSRSQAEAWMELVRSFDVDLLQGMSVGLFSLKYATVADVAQGLELLNPAAAAVGGAAAAPGAARPAPAMPATGGADAALAASRAFHGMHVMPIERLNAVLVVAPRASQLDQARRWIERLDQPNESSTEPRLFIYHVQNGNARHLASLLAGLFGEGGQGSAPPSASANSGVAPGLPTATVGSRGAVGGTAGLSGSAGGLTGGWSPGGLNGTSGTAGPMGTAMPQGGVGQTQTSTASNVGKLRVMADDVNNVVLIWGPRSEYAKIEASLKRLDVPPNQVLIEASIIEVTLDDSLQYGLQWFFRDGRRNGLYGSGGLFNAASAEAGRLTGATSQGFTYTLRAGGLGGDIRVVLNALASKSLLKVISSPSLMVQDNFTANIAAGTQQPVNAGTTISGSANLVTTNIQYKDTGVNLSVTPSVNAGNMVNMLINQSVTDLGSLDDATQQYSFLQRQISTKVAVRSGETLVLGGLIRDNSSNGRSGLPVLQDIPVVGKLFGSTTKVAARTELLLTITPRVVRSDQELRDVSNDLRLKMQGLSSMAPATTAAPAEVIVEPLR</sequence>
<evidence type="ECO:0000256" key="8">
    <source>
        <dbReference type="ARBA" id="ARBA00023136"/>
    </source>
</evidence>
<dbReference type="Pfam" id="PF00263">
    <property type="entry name" value="Secretin"/>
    <property type="match status" value="1"/>
</dbReference>
<evidence type="ECO:0000256" key="1">
    <source>
        <dbReference type="ARBA" id="ARBA00004442"/>
    </source>
</evidence>
<dbReference type="InterPro" id="IPR049371">
    <property type="entry name" value="GspD-like_N0"/>
</dbReference>
<accession>A0ABQ3G204</accession>
<evidence type="ECO:0000259" key="14">
    <source>
        <dbReference type="Pfam" id="PF03958"/>
    </source>
</evidence>
<dbReference type="InterPro" id="IPR038591">
    <property type="entry name" value="NolW-like_sf"/>
</dbReference>
<evidence type="ECO:0000313" key="16">
    <source>
        <dbReference type="EMBL" id="GHC84257.1"/>
    </source>
</evidence>
<dbReference type="InterPro" id="IPR005644">
    <property type="entry name" value="NolW-like"/>
</dbReference>
<protein>
    <submittedName>
        <fullName evidence="16">Type II secretion system protein GspD</fullName>
    </submittedName>
</protein>
<feature type="domain" description="NolW-like" evidence="14">
    <location>
        <begin position="165"/>
        <end position="221"/>
    </location>
</feature>
<dbReference type="InterPro" id="IPR013356">
    <property type="entry name" value="T2SS_GspD"/>
</dbReference>
<organism evidence="16 17">
    <name type="scientific">Pseudorhodoferax aquiterrae</name>
    <dbReference type="NCBI Taxonomy" id="747304"/>
    <lineage>
        <taxon>Bacteria</taxon>
        <taxon>Pseudomonadati</taxon>
        <taxon>Pseudomonadota</taxon>
        <taxon>Betaproteobacteria</taxon>
        <taxon>Burkholderiales</taxon>
        <taxon>Comamonadaceae</taxon>
    </lineage>
</organism>
<keyword evidence="5" id="KW-0812">Transmembrane</keyword>
<dbReference type="EMBL" id="BMYK01000007">
    <property type="protein sequence ID" value="GHC84257.1"/>
    <property type="molecule type" value="Genomic_DNA"/>
</dbReference>
<evidence type="ECO:0000313" key="17">
    <source>
        <dbReference type="Proteomes" id="UP000626210"/>
    </source>
</evidence>
<feature type="domain" description="GspD-like N0" evidence="15">
    <location>
        <begin position="65"/>
        <end position="133"/>
    </location>
</feature>
<feature type="domain" description="NolW-like" evidence="14">
    <location>
        <begin position="230"/>
        <end position="325"/>
    </location>
</feature>